<proteinExistence type="predicted"/>
<dbReference type="AlphaFoldDB" id="A0A347VNR4"/>
<dbReference type="EMBL" id="JRMP02000018">
    <property type="protein sequence ID" value="TLD92713.1"/>
    <property type="molecule type" value="Genomic_DNA"/>
</dbReference>
<gene>
    <name evidence="2" type="ORF">DCO61_08375</name>
    <name evidence="3" type="ORF">LS64_009830</name>
</gene>
<reference evidence="3" key="3">
    <citation type="submission" date="2018-04" db="EMBL/GenBank/DDBJ databases">
        <authorList>
            <person name="Sheh A."/>
            <person name="Shen Z."/>
            <person name="Mannion A.J."/>
            <person name="Fox J.G."/>
        </authorList>
    </citation>
    <scope>NUCLEOTIDE SEQUENCE</scope>
    <source>
        <strain evidence="3">MIT 97-6194</strain>
    </source>
</reference>
<reference evidence="3 4" key="1">
    <citation type="journal article" date="2014" name="Genome Announc.">
        <title>Draft genome sequences of eight enterohepatic helicobacter species isolated from both laboratory and wild rodents.</title>
        <authorList>
            <person name="Sheh A."/>
            <person name="Shen Z."/>
            <person name="Fox J.G."/>
        </authorList>
    </citation>
    <scope>NUCLEOTIDE SEQUENCE [LARGE SCALE GENOMIC DNA]</scope>
    <source>
        <strain evidence="3 4">MIT 97-6194</strain>
    </source>
</reference>
<protein>
    <recommendedName>
        <fullName evidence="6">Coiled-coil domain-containing protein</fullName>
    </recommendedName>
</protein>
<reference evidence="2 5" key="4">
    <citation type="submission" date="2019-12" db="EMBL/GenBank/DDBJ databases">
        <title>Multi-Generational Helicobacter saguini Isolates.</title>
        <authorList>
            <person name="Mannion A."/>
            <person name="Shen Z."/>
            <person name="Fox J.G."/>
        </authorList>
    </citation>
    <scope>NUCLEOTIDE SEQUENCE [LARGE SCALE GENOMIC DNA]</scope>
    <source>
        <strain evidence="2">16-048</strain>
        <strain evidence="5">16-048 (F4)</strain>
    </source>
</reference>
<dbReference type="OrthoDB" id="5321106at2"/>
<dbReference type="Proteomes" id="UP000477070">
    <property type="component" value="Unassembled WGS sequence"/>
</dbReference>
<dbReference type="EMBL" id="QBIU01000001">
    <property type="protein sequence ID" value="MWV70012.1"/>
    <property type="molecule type" value="Genomic_DNA"/>
</dbReference>
<organism evidence="3 4">
    <name type="scientific">Helicobacter saguini</name>
    <dbReference type="NCBI Taxonomy" id="1548018"/>
    <lineage>
        <taxon>Bacteria</taxon>
        <taxon>Pseudomonadati</taxon>
        <taxon>Campylobacterota</taxon>
        <taxon>Epsilonproteobacteria</taxon>
        <taxon>Campylobacterales</taxon>
        <taxon>Helicobacteraceae</taxon>
        <taxon>Helicobacter</taxon>
    </lineage>
</organism>
<evidence type="ECO:0000256" key="1">
    <source>
        <dbReference type="SAM" id="MobiDB-lite"/>
    </source>
</evidence>
<accession>A0A347VNR4</accession>
<feature type="compositionally biased region" description="Low complexity" evidence="1">
    <location>
        <begin position="1"/>
        <end position="18"/>
    </location>
</feature>
<feature type="region of interest" description="Disordered" evidence="1">
    <location>
        <begin position="1"/>
        <end position="47"/>
    </location>
</feature>
<keyword evidence="4" id="KW-1185">Reference proteome</keyword>
<dbReference type="Proteomes" id="UP000029714">
    <property type="component" value="Unassembled WGS sequence"/>
</dbReference>
<dbReference type="RefSeq" id="WP_034573523.1">
    <property type="nucleotide sequence ID" value="NZ_JRMP02000018.1"/>
</dbReference>
<comment type="caution">
    <text evidence="3">The sequence shown here is derived from an EMBL/GenBank/DDBJ whole genome shotgun (WGS) entry which is preliminary data.</text>
</comment>
<sequence length="221" mass="25120">MDELLAQQTQAQEPQTQDTPPPPQDAGQNALQEQGNPFDTSTQEQELGALQAELDQSISAIDSDFATYYAENMPEEVEELFFEDRVAFLLEVEKEKQRYVEEKIAPLKAKSDELTQSIEQNKASGAIWEAQSEFIKKYPQADLDEILRFYNEELSPKQKQSLESEGNLLKMYEKIYSYMQGGGEQESKPQKKLPKQTNSQFGTIGGLEIDLSNSDLPINRR</sequence>
<evidence type="ECO:0000313" key="4">
    <source>
        <dbReference type="Proteomes" id="UP000029714"/>
    </source>
</evidence>
<evidence type="ECO:0000313" key="3">
    <source>
        <dbReference type="EMBL" id="TLD92713.1"/>
    </source>
</evidence>
<dbReference type="STRING" id="1548018.LS64_12575"/>
<feature type="compositionally biased region" description="Polar residues" evidence="1">
    <location>
        <begin position="211"/>
        <end position="221"/>
    </location>
</feature>
<reference evidence="3 4" key="2">
    <citation type="journal article" date="2016" name="Infect. Immun.">
        <title>Helicobacter saguini, a Novel Helicobacter Isolated from Cotton-Top Tamarins with Ulcerative Colitis, Has Proinflammatory Properties and Induces Typhlocolitis and Dysplasia in Gnotobiotic IL-10-/- Mice.</title>
        <authorList>
            <person name="Shen Z."/>
            <person name="Mannion A."/>
            <person name="Whary M.T."/>
            <person name="Muthupalani S."/>
            <person name="Sheh A."/>
            <person name="Feng Y."/>
            <person name="Gong G."/>
            <person name="Vandamme P."/>
            <person name="Holcombe H.R."/>
            <person name="Paster B.J."/>
            <person name="Fox J.G."/>
        </authorList>
    </citation>
    <scope>NUCLEOTIDE SEQUENCE [LARGE SCALE GENOMIC DNA]</scope>
    <source>
        <strain evidence="3 4">MIT 97-6194</strain>
    </source>
</reference>
<feature type="compositionally biased region" description="Polar residues" evidence="1">
    <location>
        <begin position="27"/>
        <end position="45"/>
    </location>
</feature>
<evidence type="ECO:0000313" key="2">
    <source>
        <dbReference type="EMBL" id="MWV70012.1"/>
    </source>
</evidence>
<name>A0A347VNR4_9HELI</name>
<feature type="region of interest" description="Disordered" evidence="1">
    <location>
        <begin position="180"/>
        <end position="221"/>
    </location>
</feature>
<evidence type="ECO:0000313" key="5">
    <source>
        <dbReference type="Proteomes" id="UP000477070"/>
    </source>
</evidence>
<evidence type="ECO:0008006" key="6">
    <source>
        <dbReference type="Google" id="ProtNLM"/>
    </source>
</evidence>